<dbReference type="InterPro" id="IPR000683">
    <property type="entry name" value="Gfo/Idh/MocA-like_OxRdtase_N"/>
</dbReference>
<keyword evidence="6" id="KW-1185">Reference proteome</keyword>
<dbReference type="PANTHER" id="PTHR43708:SF5">
    <property type="entry name" value="CONSERVED EXPRESSED OXIDOREDUCTASE (EUROFUNG)-RELATED"/>
    <property type="match status" value="1"/>
</dbReference>
<dbReference type="Proteomes" id="UP001610104">
    <property type="component" value="Unassembled WGS sequence"/>
</dbReference>
<dbReference type="Gene3D" id="3.40.50.720">
    <property type="entry name" value="NAD(P)-binding Rossmann-like Domain"/>
    <property type="match status" value="1"/>
</dbReference>
<sequence length="347" mass="39195">MQPINTALCSFGMSGRLFHAPFISVNPKFNLYGVFERTKNLAKAIYPAVKTFRSLESMLADEAIELVIVNTPNITHYEFAKKVVNAGKHLVIEKPFTATVTEAEELIALAKKKQVVMSVYHNRRYDSDFKTVQKILNEGCLGIMVEAEFHYDRFVPELSYKVHKETPTDAVGSLYDLGSHLIDQALQLFGLPKAVFADLDTYRPNSKVADYFDLKLYYPSHRVILKSSYFVREPLPGNIIHGTQGSFIKPKADVQEKDLQAGKMPGAHNWGIEPDNEKGLLHTEKDGKIIKEFIPTLNGNYMEYYNGMYEAVRNNKDAPVTGKDAMQVIKVIEAALKSNKERKVIDL</sequence>
<feature type="domain" description="Gfo/Idh/MocA-like oxidoreductase N-terminal" evidence="3">
    <location>
        <begin position="5"/>
        <end position="121"/>
    </location>
</feature>
<dbReference type="EMBL" id="JBAWKC010000001">
    <property type="protein sequence ID" value="MFH6767901.1"/>
    <property type="molecule type" value="Genomic_DNA"/>
</dbReference>
<evidence type="ECO:0000259" key="4">
    <source>
        <dbReference type="Pfam" id="PF02894"/>
    </source>
</evidence>
<evidence type="ECO:0000256" key="2">
    <source>
        <dbReference type="ARBA" id="ARBA00023002"/>
    </source>
</evidence>
<keyword evidence="2" id="KW-0560">Oxidoreductase</keyword>
<reference evidence="5 6" key="1">
    <citation type="submission" date="2024-02" db="EMBL/GenBank/DDBJ databases">
        <title>A Gaetbulibacter species isolated from tidal flats and genomic insights of their niches.</title>
        <authorList>
            <person name="Ye Y."/>
        </authorList>
    </citation>
    <scope>NUCLEOTIDE SEQUENCE [LARGE SCALE GENOMIC DNA]</scope>
    <source>
        <strain evidence="5 6">KEM-8</strain>
    </source>
</reference>
<dbReference type="InterPro" id="IPR004104">
    <property type="entry name" value="Gfo/Idh/MocA-like_OxRdtase_C"/>
</dbReference>
<feature type="domain" description="Gfo/Idh/MocA-like oxidoreductase C-terminal" evidence="4">
    <location>
        <begin position="136"/>
        <end position="347"/>
    </location>
</feature>
<dbReference type="Pfam" id="PF02894">
    <property type="entry name" value="GFO_IDH_MocA_C"/>
    <property type="match status" value="1"/>
</dbReference>
<dbReference type="SUPFAM" id="SSF51735">
    <property type="entry name" value="NAD(P)-binding Rossmann-fold domains"/>
    <property type="match status" value="1"/>
</dbReference>
<evidence type="ECO:0000313" key="6">
    <source>
        <dbReference type="Proteomes" id="UP001610104"/>
    </source>
</evidence>
<comment type="similarity">
    <text evidence="1">Belongs to the Gfo/Idh/MocA family.</text>
</comment>
<dbReference type="Gene3D" id="3.30.360.10">
    <property type="entry name" value="Dihydrodipicolinate Reductase, domain 2"/>
    <property type="match status" value="1"/>
</dbReference>
<evidence type="ECO:0000313" key="5">
    <source>
        <dbReference type="EMBL" id="MFH6767901.1"/>
    </source>
</evidence>
<comment type="caution">
    <text evidence="5">The sequence shown here is derived from an EMBL/GenBank/DDBJ whole genome shotgun (WGS) entry which is preliminary data.</text>
</comment>
<gene>
    <name evidence="5" type="ORF">V8G56_04055</name>
</gene>
<protein>
    <submittedName>
        <fullName evidence="5">Gfo/Idh/MocA family oxidoreductase</fullName>
    </submittedName>
</protein>
<accession>A0ABW7MM51</accession>
<proteinExistence type="inferred from homology"/>
<evidence type="ECO:0000256" key="1">
    <source>
        <dbReference type="ARBA" id="ARBA00010928"/>
    </source>
</evidence>
<evidence type="ECO:0000259" key="3">
    <source>
        <dbReference type="Pfam" id="PF01408"/>
    </source>
</evidence>
<name>A0ABW7MM51_9FLAO</name>
<dbReference type="Pfam" id="PF01408">
    <property type="entry name" value="GFO_IDH_MocA"/>
    <property type="match status" value="1"/>
</dbReference>
<dbReference type="InterPro" id="IPR051317">
    <property type="entry name" value="Gfo/Idh/MocA_oxidoreduct"/>
</dbReference>
<dbReference type="InterPro" id="IPR036291">
    <property type="entry name" value="NAD(P)-bd_dom_sf"/>
</dbReference>
<dbReference type="RefSeq" id="WP_395437181.1">
    <property type="nucleotide sequence ID" value="NZ_JBAWKC010000001.1"/>
</dbReference>
<dbReference type="PANTHER" id="PTHR43708">
    <property type="entry name" value="CONSERVED EXPRESSED OXIDOREDUCTASE (EUROFUNG)"/>
    <property type="match status" value="1"/>
</dbReference>
<organism evidence="5 6">
    <name type="scientific">Gaetbulibacter aquiaggeris</name>
    <dbReference type="NCBI Taxonomy" id="1735373"/>
    <lineage>
        <taxon>Bacteria</taxon>
        <taxon>Pseudomonadati</taxon>
        <taxon>Bacteroidota</taxon>
        <taxon>Flavobacteriia</taxon>
        <taxon>Flavobacteriales</taxon>
        <taxon>Flavobacteriaceae</taxon>
        <taxon>Gaetbulibacter</taxon>
    </lineage>
</organism>